<evidence type="ECO:0000313" key="13">
    <source>
        <dbReference type="EMBL" id="MBK1727190.1"/>
    </source>
</evidence>
<dbReference type="EMBL" id="NRSH01000110">
    <property type="protein sequence ID" value="MBK1727190.1"/>
    <property type="molecule type" value="Genomic_DNA"/>
</dbReference>
<evidence type="ECO:0000256" key="10">
    <source>
        <dbReference type="SAM" id="MobiDB-lite"/>
    </source>
</evidence>
<dbReference type="PROSITE" id="PS51318">
    <property type="entry name" value="TAT"/>
    <property type="match status" value="1"/>
</dbReference>
<dbReference type="Proteomes" id="UP000738126">
    <property type="component" value="Unassembled WGS sequence"/>
</dbReference>
<evidence type="ECO:0000256" key="8">
    <source>
        <dbReference type="ARBA" id="ARBA00023014"/>
    </source>
</evidence>
<evidence type="ECO:0000256" key="11">
    <source>
        <dbReference type="SAM" id="SignalP"/>
    </source>
</evidence>
<evidence type="ECO:0000259" key="12">
    <source>
        <dbReference type="PROSITE" id="PS51373"/>
    </source>
</evidence>
<keyword evidence="11" id="KW-0732">Signal</keyword>
<dbReference type="InterPro" id="IPR006311">
    <property type="entry name" value="TAT_signal"/>
</dbReference>
<evidence type="ECO:0000256" key="7">
    <source>
        <dbReference type="ARBA" id="ARBA00023004"/>
    </source>
</evidence>
<keyword evidence="8 9" id="KW-0411">Iron-sulfur</keyword>
<dbReference type="RefSeq" id="WP_200259974.1">
    <property type="nucleotide sequence ID" value="NZ_NRSH01000110.1"/>
</dbReference>
<comment type="function">
    <text evidence="1 9">Specific class of high-redox-potential 4Fe-4S ferredoxins. Functions in anaerobic electron transport in most purple and in some other photosynthetic bacteria and in at least one genus (Paracoccus) of halophilic, denitrifying bacteria.</text>
</comment>
<comment type="similarity">
    <text evidence="9">Belongs to the high-potential iron-sulfur protein (HiPIP) family.</text>
</comment>
<feature type="region of interest" description="Disordered" evidence="10">
    <location>
        <begin position="36"/>
        <end position="59"/>
    </location>
</feature>
<dbReference type="Gene3D" id="4.10.490.10">
    <property type="entry name" value="High potential iron-sulphur protein"/>
    <property type="match status" value="1"/>
</dbReference>
<keyword evidence="6 9" id="KW-0249">Electron transport</keyword>
<keyword evidence="5 9" id="KW-0479">Metal-binding</keyword>
<dbReference type="InterPro" id="IPR036369">
    <property type="entry name" value="HIPIP_sf"/>
</dbReference>
<name>A0ABS1E6Q5_9GAMM</name>
<feature type="signal peptide" evidence="11">
    <location>
        <begin position="1"/>
        <end position="38"/>
    </location>
</feature>
<feature type="domain" description="High potential iron-sulfur proteins family profile" evidence="12">
    <location>
        <begin position="44"/>
        <end position="122"/>
    </location>
</feature>
<keyword evidence="14" id="KW-1185">Reference proteome</keyword>
<dbReference type="Pfam" id="PF01355">
    <property type="entry name" value="HIPIP"/>
    <property type="match status" value="1"/>
</dbReference>
<dbReference type="PROSITE" id="PS51373">
    <property type="entry name" value="HIPIP"/>
    <property type="match status" value="1"/>
</dbReference>
<evidence type="ECO:0000256" key="9">
    <source>
        <dbReference type="RuleBase" id="RU000620"/>
    </source>
</evidence>
<feature type="chain" id="PRO_5046070213" description="High-potential iron-sulfur protein" evidence="11">
    <location>
        <begin position="39"/>
        <end position="131"/>
    </location>
</feature>
<keyword evidence="4 9" id="KW-0004">4Fe-4S</keyword>
<evidence type="ECO:0000256" key="1">
    <source>
        <dbReference type="ARBA" id="ARBA00002137"/>
    </source>
</evidence>
<evidence type="ECO:0000256" key="6">
    <source>
        <dbReference type="ARBA" id="ARBA00022982"/>
    </source>
</evidence>
<gene>
    <name evidence="13" type="ORF">CKO13_09200</name>
</gene>
<sequence>MSNTPSDHSRRKFLRLGLLSTAAIPAAGMLLRSGPAAAQEGGAGANAQRVDPQSPEARGLGYVHNQADADKSHPRFDSSQFCANCLLFRQHEDKGSWGYCAAFGDKLVNANGWCWAWEDAADAQKIGPQDV</sequence>
<protein>
    <recommendedName>
        <fullName evidence="9">High-potential iron-sulfur protein</fullName>
        <shortName evidence="9">HiPIP</shortName>
    </recommendedName>
</protein>
<keyword evidence="3 9" id="KW-0813">Transport</keyword>
<keyword evidence="7 9" id="KW-0408">Iron</keyword>
<evidence type="ECO:0000256" key="5">
    <source>
        <dbReference type="ARBA" id="ARBA00022723"/>
    </source>
</evidence>
<accession>A0ABS1E6Q5</accession>
<reference evidence="13 14" key="1">
    <citation type="journal article" date="2020" name="Microorganisms">
        <title>Osmotic Adaptation and Compatible Solute Biosynthesis of Phototrophic Bacteria as Revealed from Genome Analyses.</title>
        <authorList>
            <person name="Imhoff J.F."/>
            <person name="Rahn T."/>
            <person name="Kunzel S."/>
            <person name="Keller A."/>
            <person name="Neulinger S.C."/>
        </authorList>
    </citation>
    <scope>NUCLEOTIDE SEQUENCE [LARGE SCALE GENOMIC DNA]</scope>
    <source>
        <strain evidence="13 14">DSM 15116</strain>
    </source>
</reference>
<comment type="caution">
    <text evidence="13">The sequence shown here is derived from an EMBL/GenBank/DDBJ whole genome shotgun (WGS) entry which is preliminary data.</text>
</comment>
<dbReference type="InterPro" id="IPR000170">
    <property type="entry name" value="High_potential_FeS_prot"/>
</dbReference>
<evidence type="ECO:0000313" key="14">
    <source>
        <dbReference type="Proteomes" id="UP000738126"/>
    </source>
</evidence>
<evidence type="ECO:0000256" key="3">
    <source>
        <dbReference type="ARBA" id="ARBA00022448"/>
    </source>
</evidence>
<proteinExistence type="inferred from homology"/>
<evidence type="ECO:0000256" key="2">
    <source>
        <dbReference type="ARBA" id="ARBA00011738"/>
    </source>
</evidence>
<comment type="subunit">
    <text evidence="2 9">Homodimer.</text>
</comment>
<organism evidence="13 14">
    <name type="scientific">Halorhodospira neutriphila</name>
    <dbReference type="NCBI Taxonomy" id="168379"/>
    <lineage>
        <taxon>Bacteria</taxon>
        <taxon>Pseudomonadati</taxon>
        <taxon>Pseudomonadota</taxon>
        <taxon>Gammaproteobacteria</taxon>
        <taxon>Chromatiales</taxon>
        <taxon>Ectothiorhodospiraceae</taxon>
        <taxon>Halorhodospira</taxon>
    </lineage>
</organism>
<dbReference type="SUPFAM" id="SSF57652">
    <property type="entry name" value="HIPIP (high potential iron protein)"/>
    <property type="match status" value="1"/>
</dbReference>
<evidence type="ECO:0000256" key="4">
    <source>
        <dbReference type="ARBA" id="ARBA00022485"/>
    </source>
</evidence>